<dbReference type="Gene3D" id="3.40.50.880">
    <property type="match status" value="1"/>
</dbReference>
<gene>
    <name evidence="3" type="ORF">SAMN05443575_2275</name>
</gene>
<proteinExistence type="predicted"/>
<name>A0A1M5KW28_9ACTN</name>
<accession>A0A1M5KW28</accession>
<dbReference type="Proteomes" id="UP000186132">
    <property type="component" value="Unassembled WGS sequence"/>
</dbReference>
<evidence type="ECO:0000259" key="2">
    <source>
        <dbReference type="Pfam" id="PF00117"/>
    </source>
</evidence>
<dbReference type="SUPFAM" id="SSF52317">
    <property type="entry name" value="Class I glutamine amidotransferase-like"/>
    <property type="match status" value="1"/>
</dbReference>
<dbReference type="GO" id="GO:0005829">
    <property type="term" value="C:cytosol"/>
    <property type="evidence" value="ECO:0007669"/>
    <property type="project" value="TreeGrafter"/>
</dbReference>
<feature type="region of interest" description="Disordered" evidence="1">
    <location>
        <begin position="269"/>
        <end position="290"/>
    </location>
</feature>
<keyword evidence="3" id="KW-0808">Transferase</keyword>
<dbReference type="InterPro" id="IPR029062">
    <property type="entry name" value="Class_I_gatase-like"/>
</dbReference>
<reference evidence="3 4" key="1">
    <citation type="submission" date="2016-11" db="EMBL/GenBank/DDBJ databases">
        <authorList>
            <person name="Jaros S."/>
            <person name="Januszkiewicz K."/>
            <person name="Wedrychowicz H."/>
        </authorList>
    </citation>
    <scope>NUCLEOTIDE SEQUENCE [LARGE SCALE GENOMIC DNA]</scope>
    <source>
        <strain evidence="3 4">DSM 45627</strain>
    </source>
</reference>
<dbReference type="InterPro" id="IPR044992">
    <property type="entry name" value="ChyE-like"/>
</dbReference>
<organism evidence="3 4">
    <name type="scientific">Jatrophihabitans endophyticus</name>
    <dbReference type="NCBI Taxonomy" id="1206085"/>
    <lineage>
        <taxon>Bacteria</taxon>
        <taxon>Bacillati</taxon>
        <taxon>Actinomycetota</taxon>
        <taxon>Actinomycetes</taxon>
        <taxon>Jatrophihabitantales</taxon>
        <taxon>Jatrophihabitantaceae</taxon>
        <taxon>Jatrophihabitans</taxon>
    </lineage>
</organism>
<dbReference type="PANTHER" id="PTHR42695">
    <property type="entry name" value="GLUTAMINE AMIDOTRANSFERASE YLR126C-RELATED"/>
    <property type="match status" value="1"/>
</dbReference>
<sequence>MDAPRVVMVELDHSDPPGRLRDWLVAAGLEVVVCDVAGGESLPAPGGYAGLVVLGGKMGAGDDAEYPFLADVRQLLRDVVRDEVPTLAICLGAQLLAAAHGGRVVVNPEGPEIGAQLVAKRAAAATDPLFGAMPITPDVMQWHYDTVASLPPGAIHLASSPVCENQAFRVGRLAWAVQFHIETTPEMVAEWARADAPNLPELDLDLVVSRAAAAHDDIAEVWAPFAQAFAAVVGDPSAVAPPRGVATATAAPVTDPAAIRAALAAEAGAARGTDALPSPLPMPTRRPPGD</sequence>
<dbReference type="PROSITE" id="PS51273">
    <property type="entry name" value="GATASE_TYPE_1"/>
    <property type="match status" value="1"/>
</dbReference>
<dbReference type="RefSeq" id="WP_084181072.1">
    <property type="nucleotide sequence ID" value="NZ_FQVU01000003.1"/>
</dbReference>
<dbReference type="Pfam" id="PF00117">
    <property type="entry name" value="GATase"/>
    <property type="match status" value="1"/>
</dbReference>
<dbReference type="InterPro" id="IPR017926">
    <property type="entry name" value="GATASE"/>
</dbReference>
<dbReference type="EMBL" id="FQVU01000003">
    <property type="protein sequence ID" value="SHG56880.1"/>
    <property type="molecule type" value="Genomic_DNA"/>
</dbReference>
<dbReference type="STRING" id="1206085.SAMN05443575_2275"/>
<protein>
    <submittedName>
        <fullName evidence="3">GMP synthase-Glutamine amidotransferase</fullName>
    </submittedName>
</protein>
<evidence type="ECO:0000256" key="1">
    <source>
        <dbReference type="SAM" id="MobiDB-lite"/>
    </source>
</evidence>
<evidence type="ECO:0000313" key="3">
    <source>
        <dbReference type="EMBL" id="SHG56880.1"/>
    </source>
</evidence>
<feature type="domain" description="Glutamine amidotransferase" evidence="2">
    <location>
        <begin position="45"/>
        <end position="185"/>
    </location>
</feature>
<keyword evidence="3" id="KW-0315">Glutamine amidotransferase</keyword>
<dbReference type="CDD" id="cd01741">
    <property type="entry name" value="GATase1_1"/>
    <property type="match status" value="1"/>
</dbReference>
<keyword evidence="4" id="KW-1185">Reference proteome</keyword>
<dbReference type="AlphaFoldDB" id="A0A1M5KW28"/>
<dbReference type="PANTHER" id="PTHR42695:SF5">
    <property type="entry name" value="GLUTAMINE AMIDOTRANSFERASE YLR126C-RELATED"/>
    <property type="match status" value="1"/>
</dbReference>
<feature type="compositionally biased region" description="Pro residues" evidence="1">
    <location>
        <begin position="278"/>
        <end position="290"/>
    </location>
</feature>
<evidence type="ECO:0000313" key="4">
    <source>
        <dbReference type="Proteomes" id="UP000186132"/>
    </source>
</evidence>
<dbReference type="GO" id="GO:0016740">
    <property type="term" value="F:transferase activity"/>
    <property type="evidence" value="ECO:0007669"/>
    <property type="project" value="UniProtKB-KW"/>
</dbReference>